<sequence length="195" mass="21133">MAIARQSAKTVCLNFSARVPSPAITRVSNSPRTTLISSLANLRASAGVRTLWSRDMPVSQIGYQILSAMGATAAALFRCSSNRSISLPGASSCRPYPPTATKQRSAAVRPIESNSPFSHSSVSADKARRRPVPNGPGRRTSASRSKINERTSPALKFFSSPRSRRGRVHRCALAPRPRPAPPKPCRRRCARFEPP</sequence>
<dbReference type="EMBL" id="CAFABK010000118">
    <property type="protein sequence ID" value="CAB4835091.1"/>
    <property type="molecule type" value="Genomic_DNA"/>
</dbReference>
<reference evidence="2" key="1">
    <citation type="submission" date="2020-05" db="EMBL/GenBank/DDBJ databases">
        <authorList>
            <person name="Chiriac C."/>
            <person name="Salcher M."/>
            <person name="Ghai R."/>
            <person name="Kavagutti S V."/>
        </authorList>
    </citation>
    <scope>NUCLEOTIDE SEQUENCE</scope>
</reference>
<name>A0A6J7AQ56_9ZZZZ</name>
<gene>
    <name evidence="2" type="ORF">UFOPK3204_01673</name>
</gene>
<protein>
    <submittedName>
        <fullName evidence="2">Unannotated protein</fullName>
    </submittedName>
</protein>
<evidence type="ECO:0000256" key="1">
    <source>
        <dbReference type="SAM" id="MobiDB-lite"/>
    </source>
</evidence>
<evidence type="ECO:0000313" key="2">
    <source>
        <dbReference type="EMBL" id="CAB4835091.1"/>
    </source>
</evidence>
<feature type="compositionally biased region" description="Polar residues" evidence="1">
    <location>
        <begin position="112"/>
        <end position="123"/>
    </location>
</feature>
<organism evidence="2">
    <name type="scientific">freshwater metagenome</name>
    <dbReference type="NCBI Taxonomy" id="449393"/>
    <lineage>
        <taxon>unclassified sequences</taxon>
        <taxon>metagenomes</taxon>
        <taxon>ecological metagenomes</taxon>
    </lineage>
</organism>
<proteinExistence type="predicted"/>
<dbReference type="AlphaFoldDB" id="A0A6J7AQ56"/>
<feature type="region of interest" description="Disordered" evidence="1">
    <location>
        <begin position="88"/>
        <end position="195"/>
    </location>
</feature>
<accession>A0A6J7AQ56</accession>